<comment type="caution">
    <text evidence="3">The sequence shown here is derived from an EMBL/GenBank/DDBJ whole genome shotgun (WGS) entry which is preliminary data.</text>
</comment>
<dbReference type="InterPro" id="IPR002110">
    <property type="entry name" value="Ankyrin_rpt"/>
</dbReference>
<dbReference type="SMART" id="SM00248">
    <property type="entry name" value="ANK"/>
    <property type="match status" value="8"/>
</dbReference>
<evidence type="ECO:0000313" key="4">
    <source>
        <dbReference type="Proteomes" id="UP000766486"/>
    </source>
</evidence>
<name>A0ABY6U4K1_BIOOC</name>
<evidence type="ECO:0008006" key="5">
    <source>
        <dbReference type="Google" id="ProtNLM"/>
    </source>
</evidence>
<evidence type="ECO:0000256" key="2">
    <source>
        <dbReference type="ARBA" id="ARBA00023043"/>
    </source>
</evidence>
<dbReference type="Gene3D" id="1.25.40.20">
    <property type="entry name" value="Ankyrin repeat-containing domain"/>
    <property type="match status" value="2"/>
</dbReference>
<dbReference type="Proteomes" id="UP000766486">
    <property type="component" value="Unassembled WGS sequence"/>
</dbReference>
<dbReference type="EMBL" id="CABFNS010000742">
    <property type="protein sequence ID" value="VUC25995.1"/>
    <property type="molecule type" value="Genomic_DNA"/>
</dbReference>
<reference evidence="3 4" key="1">
    <citation type="submission" date="2019-06" db="EMBL/GenBank/DDBJ databases">
        <authorList>
            <person name="Broberg M."/>
        </authorList>
    </citation>
    <scope>NUCLEOTIDE SEQUENCE [LARGE SCALE GENOMIC DNA]</scope>
</reference>
<accession>A0ABY6U4K1</accession>
<organism evidence="3 4">
    <name type="scientific">Bionectria ochroleuca</name>
    <name type="common">Gliocladium roseum</name>
    <dbReference type="NCBI Taxonomy" id="29856"/>
    <lineage>
        <taxon>Eukaryota</taxon>
        <taxon>Fungi</taxon>
        <taxon>Dikarya</taxon>
        <taxon>Ascomycota</taxon>
        <taxon>Pezizomycotina</taxon>
        <taxon>Sordariomycetes</taxon>
        <taxon>Hypocreomycetidae</taxon>
        <taxon>Hypocreales</taxon>
        <taxon>Bionectriaceae</taxon>
        <taxon>Clonostachys</taxon>
    </lineage>
</organism>
<evidence type="ECO:0000313" key="3">
    <source>
        <dbReference type="EMBL" id="VUC25995.1"/>
    </source>
</evidence>
<proteinExistence type="predicted"/>
<dbReference type="InterPro" id="IPR036770">
    <property type="entry name" value="Ankyrin_rpt-contain_sf"/>
</dbReference>
<dbReference type="PANTHER" id="PTHR24198">
    <property type="entry name" value="ANKYRIN REPEAT AND PROTEIN KINASE DOMAIN-CONTAINING PROTEIN"/>
    <property type="match status" value="1"/>
</dbReference>
<dbReference type="Pfam" id="PF12796">
    <property type="entry name" value="Ank_2"/>
    <property type="match status" value="2"/>
</dbReference>
<dbReference type="SUPFAM" id="SSF48403">
    <property type="entry name" value="Ankyrin repeat"/>
    <property type="match status" value="1"/>
</dbReference>
<sequence>MTTLLTLPAEVLDLVAEHLFQGQDALPGHVLRYRDVNQLTRVSRFLYERLNQKIYERYIKTEGSIATVQMALDAGADIQGRGNEPERDIKSGGTVIYQGDAITQAVANGHEIIARMLIETGNADANPSPTSEQHSPLWWACHSGRINMIKLLLSCPDTDINAVDCKGQSALHGAIKGKQLKSVQAMLEYPQLNPKVTPVVNPVQYAILEGAEEIACALIKDPRSEPNGGLQRVQEQYVRCRAPLLTAMEHGQPDVIRCLLERPDTQRRGADLGWTPIFLAACIQSPSAVQSLLALPETDPHAPDRDGKTPLMVAISEQQPQTARVLAEVKGTNFNHQDKNGNTALILAASLNNGPMVSFFLEREGVDPDIKNHAGYSAQKIASDPSVKSLFPQARASEDTLDESQYIFETTLRS</sequence>
<gene>
    <name evidence="3" type="ORF">CLO192961_LOCUS179494</name>
</gene>
<dbReference type="PANTHER" id="PTHR24198:SF165">
    <property type="entry name" value="ANKYRIN REPEAT-CONTAINING PROTEIN-RELATED"/>
    <property type="match status" value="1"/>
</dbReference>
<keyword evidence="4" id="KW-1185">Reference proteome</keyword>
<keyword evidence="1" id="KW-0677">Repeat</keyword>
<evidence type="ECO:0000256" key="1">
    <source>
        <dbReference type="ARBA" id="ARBA00022737"/>
    </source>
</evidence>
<protein>
    <recommendedName>
        <fullName evidence="5">F-box domain-containing protein</fullName>
    </recommendedName>
</protein>
<keyword evidence="2" id="KW-0040">ANK repeat</keyword>